<dbReference type="InterPro" id="IPR003593">
    <property type="entry name" value="AAA+_ATPase"/>
</dbReference>
<evidence type="ECO:0000256" key="4">
    <source>
        <dbReference type="ARBA" id="ARBA00023134"/>
    </source>
</evidence>
<evidence type="ECO:0000259" key="6">
    <source>
        <dbReference type="SMART" id="SM00382"/>
    </source>
</evidence>
<evidence type="ECO:0000256" key="5">
    <source>
        <dbReference type="ARBA" id="ARBA00023186"/>
    </source>
</evidence>
<keyword evidence="5" id="KW-0143">Chaperone</keyword>
<dbReference type="SMART" id="SM00382">
    <property type="entry name" value="AAA"/>
    <property type="match status" value="1"/>
</dbReference>
<reference evidence="7" key="1">
    <citation type="submission" date="2018-05" db="EMBL/GenBank/DDBJ databases">
        <authorList>
            <person name="Lanie J.A."/>
            <person name="Ng W.-L."/>
            <person name="Kazmierczak K.M."/>
            <person name="Andrzejewski T.M."/>
            <person name="Davidsen T.M."/>
            <person name="Wayne K.J."/>
            <person name="Tettelin H."/>
            <person name="Glass J.I."/>
            <person name="Rusch D."/>
            <person name="Podicherti R."/>
            <person name="Tsui H.-C.T."/>
            <person name="Winkler M.E."/>
        </authorList>
    </citation>
    <scope>NUCLEOTIDE SEQUENCE</scope>
</reference>
<keyword evidence="2" id="KW-0547">Nucleotide-binding</keyword>
<dbReference type="PANTHER" id="PTHR43087">
    <property type="entry name" value="LYSINE/ARGININE/ORNITHINE TRANSPORT SYSTEM KINASE"/>
    <property type="match status" value="1"/>
</dbReference>
<evidence type="ECO:0000256" key="1">
    <source>
        <dbReference type="ARBA" id="ARBA00009625"/>
    </source>
</evidence>
<dbReference type="SUPFAM" id="SSF52540">
    <property type="entry name" value="P-loop containing nucleoside triphosphate hydrolases"/>
    <property type="match status" value="1"/>
</dbReference>
<sequence length="253" mass="27403">MNSNTLDLIRSNDHRTISKVITNIENEKYISNSILDDVYAVGKKAIRLGITGPPGSGKSTLTDQLIQQILNDEKSVGIVAVDPTSPYTGGALLGDRVRMNNYDWNDSVFIRSMGSQGSLGGLATKAQIVGDVIAASGKDFIIFETVGVGQGEYDVIKAVDLTIVVLVPEAGDEIQLMKAGLIEVADLFVINKSDRDGADRLLKSLTTMLNTVFNNKDIIPSVFSTSADRSIGIEQLYNGIIEYLIMVKDKNLF</sequence>
<organism evidence="7">
    <name type="scientific">marine metagenome</name>
    <dbReference type="NCBI Taxonomy" id="408172"/>
    <lineage>
        <taxon>unclassified sequences</taxon>
        <taxon>metagenomes</taxon>
        <taxon>ecological metagenomes</taxon>
    </lineage>
</organism>
<keyword evidence="4" id="KW-0342">GTP-binding</keyword>
<dbReference type="InterPro" id="IPR052040">
    <property type="entry name" value="GTPase/Isobutyryl-CoA_mutase"/>
</dbReference>
<feature type="non-terminal residue" evidence="7">
    <location>
        <position position="253"/>
    </location>
</feature>
<proteinExistence type="inferred from homology"/>
<dbReference type="NCBIfam" id="TIGR00750">
    <property type="entry name" value="lao"/>
    <property type="match status" value="1"/>
</dbReference>
<dbReference type="GO" id="GO:0003924">
    <property type="term" value="F:GTPase activity"/>
    <property type="evidence" value="ECO:0007669"/>
    <property type="project" value="InterPro"/>
</dbReference>
<keyword evidence="3" id="KW-0378">Hydrolase</keyword>
<accession>A0A382BJY9</accession>
<name>A0A382BJY9_9ZZZZ</name>
<evidence type="ECO:0000313" key="7">
    <source>
        <dbReference type="EMBL" id="SVB13463.1"/>
    </source>
</evidence>
<dbReference type="Gene3D" id="3.40.50.300">
    <property type="entry name" value="P-loop containing nucleotide triphosphate hydrolases"/>
    <property type="match status" value="1"/>
</dbReference>
<evidence type="ECO:0000256" key="2">
    <source>
        <dbReference type="ARBA" id="ARBA00022741"/>
    </source>
</evidence>
<comment type="similarity">
    <text evidence="1">Belongs to the SIMIBI class G3E GTPase family. ArgK/MeaB subfamily.</text>
</comment>
<dbReference type="PANTHER" id="PTHR43087:SF1">
    <property type="entry name" value="LAO_AO TRANSPORT SYSTEM ATPASE"/>
    <property type="match status" value="1"/>
</dbReference>
<dbReference type="EMBL" id="UINC01029919">
    <property type="protein sequence ID" value="SVB13463.1"/>
    <property type="molecule type" value="Genomic_DNA"/>
</dbReference>
<dbReference type="AlphaFoldDB" id="A0A382BJY9"/>
<dbReference type="InterPro" id="IPR027417">
    <property type="entry name" value="P-loop_NTPase"/>
</dbReference>
<gene>
    <name evidence="7" type="ORF">METZ01_LOCUS166317</name>
</gene>
<dbReference type="InterPro" id="IPR005129">
    <property type="entry name" value="GTPase_ArgK"/>
</dbReference>
<dbReference type="Pfam" id="PF03308">
    <property type="entry name" value="MeaB"/>
    <property type="match status" value="1"/>
</dbReference>
<protein>
    <recommendedName>
        <fullName evidence="6">AAA+ ATPase domain-containing protein</fullName>
    </recommendedName>
</protein>
<feature type="domain" description="AAA+ ATPase" evidence="6">
    <location>
        <begin position="44"/>
        <end position="238"/>
    </location>
</feature>
<evidence type="ECO:0000256" key="3">
    <source>
        <dbReference type="ARBA" id="ARBA00022801"/>
    </source>
</evidence>
<dbReference type="GO" id="GO:0005525">
    <property type="term" value="F:GTP binding"/>
    <property type="evidence" value="ECO:0007669"/>
    <property type="project" value="UniProtKB-KW"/>
</dbReference>